<dbReference type="PROSITE" id="PS00653">
    <property type="entry name" value="GLYCOSYL_HYDROL_F1_2"/>
    <property type="match status" value="1"/>
</dbReference>
<evidence type="ECO:0008006" key="9">
    <source>
        <dbReference type="Google" id="ProtNLM"/>
    </source>
</evidence>
<keyword evidence="3 6" id="KW-0326">Glycosidase</keyword>
<dbReference type="PANTHER" id="PTHR10353:SF137">
    <property type="entry name" value="MYROSINASE 3-RELATED"/>
    <property type="match status" value="1"/>
</dbReference>
<dbReference type="Gene3D" id="3.20.20.80">
    <property type="entry name" value="Glycosidases"/>
    <property type="match status" value="1"/>
</dbReference>
<dbReference type="GO" id="GO:0008422">
    <property type="term" value="F:beta-glucosidase activity"/>
    <property type="evidence" value="ECO:0000318"/>
    <property type="project" value="GO_Central"/>
</dbReference>
<feature type="active site" description="Nucleophile" evidence="4">
    <location>
        <position position="386"/>
    </location>
</feature>
<accession>D8R942</accession>
<organism evidence="8">
    <name type="scientific">Selaginella moellendorffii</name>
    <name type="common">Spikemoss</name>
    <dbReference type="NCBI Taxonomy" id="88036"/>
    <lineage>
        <taxon>Eukaryota</taxon>
        <taxon>Viridiplantae</taxon>
        <taxon>Streptophyta</taxon>
        <taxon>Embryophyta</taxon>
        <taxon>Tracheophyta</taxon>
        <taxon>Lycopodiopsida</taxon>
        <taxon>Selaginellales</taxon>
        <taxon>Selaginellaceae</taxon>
        <taxon>Selaginella</taxon>
    </lineage>
</organism>
<sequence length="481" mass="54249">MQDVLSRYSFPKGFVFGAASASYQVEGATKEDGRKPSNWDVYSQIPGKIADGSTADPAIDQYHRYKEDFSILDGLGADAYRLSIDWPRMLPDGTGSVNPKAISHYNDVIDTLLAKGLKPYVTLFHWDIPYALEKSYGGFLSSKIVDDFGVFVEACFKAFGDRVKNWITLNEPHIFAVIGYNIGVFAPGRCSPEIGNCTGGDSSMEPYVVGHHLLLAHAKAIEIYTKRYKASQKGTIGLTLDTLWYEPVSNSKQDKAAAERARQFNLGWMLHPVTYGEYPPALVANVGSRLPKFTAEEKKWLQGTSDFIGINHYFSLYVKDNPNRTFVGLEMDSSHSSSLVRLLADKKKGVLIGRNINGFYVVPYGIRRLMNYIKDKYRNPIIYITENGISDTTNSSSPLAQQLDDQPRINYYKTYLSNLAASIRDGCRVQAYFLWSFLDSWEWGSGYNVRFGIIHVELDNSLKRIPKKSAKWYAKFLKKKH</sequence>
<evidence type="ECO:0000256" key="1">
    <source>
        <dbReference type="ARBA" id="ARBA00010838"/>
    </source>
</evidence>
<dbReference type="FunFam" id="3.20.20.80:FF:000020">
    <property type="entry name" value="Beta-glucosidase 12"/>
    <property type="match status" value="1"/>
</dbReference>
<evidence type="ECO:0000256" key="4">
    <source>
        <dbReference type="PROSITE-ProRule" id="PRU10055"/>
    </source>
</evidence>
<dbReference type="PROSITE" id="PS00572">
    <property type="entry name" value="GLYCOSYL_HYDROL_F1_1"/>
    <property type="match status" value="1"/>
</dbReference>
<dbReference type="AlphaFoldDB" id="D8R942"/>
<evidence type="ECO:0000313" key="8">
    <source>
        <dbReference type="Proteomes" id="UP000001514"/>
    </source>
</evidence>
<evidence type="ECO:0000256" key="6">
    <source>
        <dbReference type="RuleBase" id="RU004468"/>
    </source>
</evidence>
<dbReference type="HOGENOM" id="CLU_001859_1_0_1"/>
<dbReference type="EMBL" id="GL377574">
    <property type="protein sequence ID" value="EFJ31349.1"/>
    <property type="molecule type" value="Genomic_DNA"/>
</dbReference>
<dbReference type="SUPFAM" id="SSF51445">
    <property type="entry name" value="(Trans)glycosidases"/>
    <property type="match status" value="1"/>
</dbReference>
<dbReference type="Gramene" id="EFJ31349">
    <property type="protein sequence ID" value="EFJ31349"/>
    <property type="gene ID" value="SELMODRAFT_88863"/>
</dbReference>
<evidence type="ECO:0000313" key="7">
    <source>
        <dbReference type="EMBL" id="EFJ31349.1"/>
    </source>
</evidence>
<gene>
    <name evidence="7" type="ORF">SELMODRAFT_88863</name>
</gene>
<protein>
    <recommendedName>
        <fullName evidence="9">Beta-glucosidase</fullName>
    </recommendedName>
</protein>
<keyword evidence="2 6" id="KW-0378">Hydrolase</keyword>
<dbReference type="GO" id="GO:0005975">
    <property type="term" value="P:carbohydrate metabolic process"/>
    <property type="evidence" value="ECO:0007669"/>
    <property type="project" value="InterPro"/>
</dbReference>
<evidence type="ECO:0000256" key="5">
    <source>
        <dbReference type="RuleBase" id="RU003690"/>
    </source>
</evidence>
<dbReference type="InterPro" id="IPR017853">
    <property type="entry name" value="GH"/>
</dbReference>
<dbReference type="InterPro" id="IPR001360">
    <property type="entry name" value="Glyco_hydro_1"/>
</dbReference>
<evidence type="ECO:0000256" key="2">
    <source>
        <dbReference type="ARBA" id="ARBA00022801"/>
    </source>
</evidence>
<keyword evidence="8" id="KW-1185">Reference proteome</keyword>
<dbReference type="InterPro" id="IPR018120">
    <property type="entry name" value="Glyco_hydro_1_AS"/>
</dbReference>
<dbReference type="InterPro" id="IPR033132">
    <property type="entry name" value="GH_1_N_CS"/>
</dbReference>
<dbReference type="PANTHER" id="PTHR10353">
    <property type="entry name" value="GLYCOSYL HYDROLASE"/>
    <property type="match status" value="1"/>
</dbReference>
<dbReference type="STRING" id="88036.D8R942"/>
<comment type="similarity">
    <text evidence="1 5">Belongs to the glycosyl hydrolase 1 family.</text>
</comment>
<dbReference type="Pfam" id="PF00232">
    <property type="entry name" value="Glyco_hydro_1"/>
    <property type="match status" value="1"/>
</dbReference>
<proteinExistence type="inferred from homology"/>
<dbReference type="KEGG" id="smo:SELMODRAFT_88863"/>
<reference evidence="7 8" key="1">
    <citation type="journal article" date="2011" name="Science">
        <title>The Selaginella genome identifies genetic changes associated with the evolution of vascular plants.</title>
        <authorList>
            <person name="Banks J.A."/>
            <person name="Nishiyama T."/>
            <person name="Hasebe M."/>
            <person name="Bowman J.L."/>
            <person name="Gribskov M."/>
            <person name="dePamphilis C."/>
            <person name="Albert V.A."/>
            <person name="Aono N."/>
            <person name="Aoyama T."/>
            <person name="Ambrose B.A."/>
            <person name="Ashton N.W."/>
            <person name="Axtell M.J."/>
            <person name="Barker E."/>
            <person name="Barker M.S."/>
            <person name="Bennetzen J.L."/>
            <person name="Bonawitz N.D."/>
            <person name="Chapple C."/>
            <person name="Cheng C."/>
            <person name="Correa L.G."/>
            <person name="Dacre M."/>
            <person name="DeBarry J."/>
            <person name="Dreyer I."/>
            <person name="Elias M."/>
            <person name="Engstrom E.M."/>
            <person name="Estelle M."/>
            <person name="Feng L."/>
            <person name="Finet C."/>
            <person name="Floyd S.K."/>
            <person name="Frommer W.B."/>
            <person name="Fujita T."/>
            <person name="Gramzow L."/>
            <person name="Gutensohn M."/>
            <person name="Harholt J."/>
            <person name="Hattori M."/>
            <person name="Heyl A."/>
            <person name="Hirai T."/>
            <person name="Hiwatashi Y."/>
            <person name="Ishikawa M."/>
            <person name="Iwata M."/>
            <person name="Karol K.G."/>
            <person name="Koehler B."/>
            <person name="Kolukisaoglu U."/>
            <person name="Kubo M."/>
            <person name="Kurata T."/>
            <person name="Lalonde S."/>
            <person name="Li K."/>
            <person name="Li Y."/>
            <person name="Litt A."/>
            <person name="Lyons E."/>
            <person name="Manning G."/>
            <person name="Maruyama T."/>
            <person name="Michael T.P."/>
            <person name="Mikami K."/>
            <person name="Miyazaki S."/>
            <person name="Morinaga S."/>
            <person name="Murata T."/>
            <person name="Mueller-Roeber B."/>
            <person name="Nelson D.R."/>
            <person name="Obara M."/>
            <person name="Oguri Y."/>
            <person name="Olmstead R.G."/>
            <person name="Onodera N."/>
            <person name="Petersen B.L."/>
            <person name="Pils B."/>
            <person name="Prigge M."/>
            <person name="Rensing S.A."/>
            <person name="Riano-Pachon D.M."/>
            <person name="Roberts A.W."/>
            <person name="Sato Y."/>
            <person name="Scheller H.V."/>
            <person name="Schulz B."/>
            <person name="Schulz C."/>
            <person name="Shakirov E.V."/>
            <person name="Shibagaki N."/>
            <person name="Shinohara N."/>
            <person name="Shippen D.E."/>
            <person name="Soerensen I."/>
            <person name="Sotooka R."/>
            <person name="Sugimoto N."/>
            <person name="Sugita M."/>
            <person name="Sumikawa N."/>
            <person name="Tanurdzic M."/>
            <person name="Theissen G."/>
            <person name="Ulvskov P."/>
            <person name="Wakazuki S."/>
            <person name="Weng J.K."/>
            <person name="Willats W.W."/>
            <person name="Wipf D."/>
            <person name="Wolf P.G."/>
            <person name="Yang L."/>
            <person name="Zimmer A.D."/>
            <person name="Zhu Q."/>
            <person name="Mitros T."/>
            <person name="Hellsten U."/>
            <person name="Loque D."/>
            <person name="Otillar R."/>
            <person name="Salamov A."/>
            <person name="Schmutz J."/>
            <person name="Shapiro H."/>
            <person name="Lindquist E."/>
            <person name="Lucas S."/>
            <person name="Rokhsar D."/>
            <person name="Grigoriev I.V."/>
        </authorList>
    </citation>
    <scope>NUCLEOTIDE SEQUENCE [LARGE SCALE GENOMIC DNA]</scope>
</reference>
<dbReference type="PRINTS" id="PR00131">
    <property type="entry name" value="GLHYDRLASE1"/>
</dbReference>
<dbReference type="eggNOG" id="KOG0626">
    <property type="taxonomic scope" value="Eukaryota"/>
</dbReference>
<evidence type="ECO:0000256" key="3">
    <source>
        <dbReference type="ARBA" id="ARBA00023295"/>
    </source>
</evidence>
<dbReference type="OMA" id="IALEVDW"/>
<dbReference type="Proteomes" id="UP000001514">
    <property type="component" value="Unassembled WGS sequence"/>
</dbReference>
<dbReference type="InParanoid" id="D8R942"/>
<name>D8R942_SELML</name>